<dbReference type="SUPFAM" id="SSF51556">
    <property type="entry name" value="Metallo-dependent hydrolases"/>
    <property type="match status" value="1"/>
</dbReference>
<dbReference type="Proteomes" id="UP000235786">
    <property type="component" value="Unassembled WGS sequence"/>
</dbReference>
<dbReference type="AlphaFoldDB" id="A0A2J6QT85"/>
<sequence>MTSSSALLPAAIQTHNHGTHQNDEATIFQGTVLTLADGKFSPVDAISIKGDTIISVGSLAEAQRAAGSNAPVRQLAKGQIIVPGFIDPHLHLLFTALVSHESIVNFSPSAVKTLADAHAVVEQAVEKRKPGEWIVGFGYDPSLVQNHPNLTLNITNAWAPENPVYIINQSGHVAGADGKLDGVLFEEAVSVFSPFIPKISPEEFIGLARTTLKSWAARGTTTVFDAGIGLTSGWSEIALIKAVLSDSLLPRLGGALAIQTAQPFASFLEVLAPPPWSVAAARVQAIKFWLDGSTQGFTAAVNEPYLDQPNNRGILNYESDEKLLGLLVPFLKAGWQLILHANGDRAIEQALRVLKIAFKDVPNRNRDIVHRLEHVTVVSREQLARAVELGLGVSHLIAHVRNWGAVFRDYVLGPQRGERIDPVRDDVELGVLYSFHSDSPISPVNPLQYVDTAAARLIDATGEVLGNTQTVSLEDAWRGVTINPAKQIGRGAEIGSLEVGKKADFVVLGKDPRLVRPGYLHKEVEVLETWVGGRKIYRADDVEVAFNTKN</sequence>
<keyword evidence="3" id="KW-1185">Reference proteome</keyword>
<dbReference type="Gene3D" id="2.30.40.10">
    <property type="entry name" value="Urease, subunit C, domain 1"/>
    <property type="match status" value="1"/>
</dbReference>
<evidence type="ECO:0000313" key="2">
    <source>
        <dbReference type="EMBL" id="PMD29440.1"/>
    </source>
</evidence>
<dbReference type="PANTHER" id="PTHR22642">
    <property type="entry name" value="IMIDAZOLONEPROPIONASE"/>
    <property type="match status" value="1"/>
</dbReference>
<evidence type="ECO:0000259" key="1">
    <source>
        <dbReference type="Pfam" id="PF07969"/>
    </source>
</evidence>
<feature type="domain" description="Amidohydrolase 3" evidence="1">
    <location>
        <begin position="76"/>
        <end position="537"/>
    </location>
</feature>
<dbReference type="EMBL" id="KZ613974">
    <property type="protein sequence ID" value="PMD29440.1"/>
    <property type="molecule type" value="Genomic_DNA"/>
</dbReference>
<dbReference type="STRING" id="1149755.A0A2J6QT85"/>
<dbReference type="InterPro" id="IPR011059">
    <property type="entry name" value="Metal-dep_hydrolase_composite"/>
</dbReference>
<dbReference type="InterPro" id="IPR032466">
    <property type="entry name" value="Metal_Hydrolase"/>
</dbReference>
<dbReference type="Pfam" id="PF07969">
    <property type="entry name" value="Amidohydro_3"/>
    <property type="match status" value="1"/>
</dbReference>
<gene>
    <name evidence="2" type="ORF">L207DRAFT_642415</name>
</gene>
<reference evidence="2 3" key="1">
    <citation type="submission" date="2016-04" db="EMBL/GenBank/DDBJ databases">
        <title>A degradative enzymes factory behind the ericoid mycorrhizal symbiosis.</title>
        <authorList>
            <consortium name="DOE Joint Genome Institute"/>
            <person name="Martino E."/>
            <person name="Morin E."/>
            <person name="Grelet G."/>
            <person name="Kuo A."/>
            <person name="Kohler A."/>
            <person name="Daghino S."/>
            <person name="Barry K."/>
            <person name="Choi C."/>
            <person name="Cichocki N."/>
            <person name="Clum A."/>
            <person name="Copeland A."/>
            <person name="Hainaut M."/>
            <person name="Haridas S."/>
            <person name="Labutti K."/>
            <person name="Lindquist E."/>
            <person name="Lipzen A."/>
            <person name="Khouja H.-R."/>
            <person name="Murat C."/>
            <person name="Ohm R."/>
            <person name="Olson A."/>
            <person name="Spatafora J."/>
            <person name="Veneault-Fourrey C."/>
            <person name="Henrissat B."/>
            <person name="Grigoriev I."/>
            <person name="Martin F."/>
            <person name="Perotto S."/>
        </authorList>
    </citation>
    <scope>NUCLEOTIDE SEQUENCE [LARGE SCALE GENOMIC DNA]</scope>
    <source>
        <strain evidence="2 3">F</strain>
    </source>
</reference>
<organism evidence="2 3">
    <name type="scientific">Hyaloscypha variabilis (strain UAMH 11265 / GT02V1 / F)</name>
    <name type="common">Meliniomyces variabilis</name>
    <dbReference type="NCBI Taxonomy" id="1149755"/>
    <lineage>
        <taxon>Eukaryota</taxon>
        <taxon>Fungi</taxon>
        <taxon>Dikarya</taxon>
        <taxon>Ascomycota</taxon>
        <taxon>Pezizomycotina</taxon>
        <taxon>Leotiomycetes</taxon>
        <taxon>Helotiales</taxon>
        <taxon>Hyaloscyphaceae</taxon>
        <taxon>Hyaloscypha</taxon>
        <taxon>Hyaloscypha variabilis</taxon>
    </lineage>
</organism>
<proteinExistence type="predicted"/>
<dbReference type="PANTHER" id="PTHR22642:SF2">
    <property type="entry name" value="PROTEIN LONG AFTER FAR-RED 3"/>
    <property type="match status" value="1"/>
</dbReference>
<dbReference type="GO" id="GO:0016810">
    <property type="term" value="F:hydrolase activity, acting on carbon-nitrogen (but not peptide) bonds"/>
    <property type="evidence" value="ECO:0007669"/>
    <property type="project" value="InterPro"/>
</dbReference>
<dbReference type="SUPFAM" id="SSF51338">
    <property type="entry name" value="Composite domain of metallo-dependent hydrolases"/>
    <property type="match status" value="1"/>
</dbReference>
<accession>A0A2J6QT85</accession>
<dbReference type="CDD" id="cd01300">
    <property type="entry name" value="YtcJ_like"/>
    <property type="match status" value="1"/>
</dbReference>
<dbReference type="OrthoDB" id="3501663at2759"/>
<protein>
    <recommendedName>
        <fullName evidence="1">Amidohydrolase 3 domain-containing protein</fullName>
    </recommendedName>
</protein>
<dbReference type="Gene3D" id="3.20.20.140">
    <property type="entry name" value="Metal-dependent hydrolases"/>
    <property type="match status" value="1"/>
</dbReference>
<evidence type="ECO:0000313" key="3">
    <source>
        <dbReference type="Proteomes" id="UP000235786"/>
    </source>
</evidence>
<dbReference type="InterPro" id="IPR033932">
    <property type="entry name" value="YtcJ-like"/>
</dbReference>
<dbReference type="Gene3D" id="3.10.310.70">
    <property type="match status" value="1"/>
</dbReference>
<dbReference type="InterPro" id="IPR013108">
    <property type="entry name" value="Amidohydro_3"/>
</dbReference>
<name>A0A2J6QT85_HYAVF</name>